<evidence type="ECO:0000256" key="1">
    <source>
        <dbReference type="ARBA" id="ARBA00023098"/>
    </source>
</evidence>
<keyword evidence="2 3" id="KW-0378">Hydrolase</keyword>
<evidence type="ECO:0000256" key="2">
    <source>
        <dbReference type="PROSITE-ProRule" id="PRU01161"/>
    </source>
</evidence>
<dbReference type="InterPro" id="IPR016035">
    <property type="entry name" value="Acyl_Trfase/lysoPLipase"/>
</dbReference>
<dbReference type="AlphaFoldDB" id="A0A7S3UEW5"/>
<proteinExistence type="inferred from homology"/>
<evidence type="ECO:0000259" key="4">
    <source>
        <dbReference type="PROSITE" id="PS51635"/>
    </source>
</evidence>
<dbReference type="GO" id="GO:0004806">
    <property type="term" value="F:triacylglycerol lipase activity"/>
    <property type="evidence" value="ECO:0007669"/>
    <property type="project" value="TreeGrafter"/>
</dbReference>
<dbReference type="GO" id="GO:0019433">
    <property type="term" value="P:triglyceride catabolic process"/>
    <property type="evidence" value="ECO:0007669"/>
    <property type="project" value="TreeGrafter"/>
</dbReference>
<dbReference type="Pfam" id="PF01734">
    <property type="entry name" value="Patatin"/>
    <property type="match status" value="1"/>
</dbReference>
<feature type="active site" description="Proton acceptor" evidence="2">
    <location>
        <position position="201"/>
    </location>
</feature>
<dbReference type="PROSITE" id="PS51635">
    <property type="entry name" value="PNPLA"/>
    <property type="match status" value="1"/>
</dbReference>
<dbReference type="PANTHER" id="PTHR12406">
    <property type="entry name" value="CALCIUM-INDEPENDENT PHOSPHOLIPASE A2 IPLA2 -RELATED"/>
    <property type="match status" value="1"/>
</dbReference>
<organism evidence="5">
    <name type="scientific">Picocystis salinarum</name>
    <dbReference type="NCBI Taxonomy" id="88271"/>
    <lineage>
        <taxon>Eukaryota</taxon>
        <taxon>Viridiplantae</taxon>
        <taxon>Chlorophyta</taxon>
        <taxon>Picocystophyceae</taxon>
        <taxon>Picocystales</taxon>
        <taxon>Picocystaceae</taxon>
        <taxon>Picocystis</taxon>
    </lineage>
</organism>
<comment type="caution">
    <text evidence="2">Lacks conserved residue(s) required for the propagation of feature annotation.</text>
</comment>
<keyword evidence="1 2" id="KW-0443">Lipid metabolism</keyword>
<protein>
    <recommendedName>
        <fullName evidence="3">Patatin</fullName>
        <ecNumber evidence="3">3.1.1.-</ecNumber>
    </recommendedName>
</protein>
<feature type="domain" description="PNPLA" evidence="4">
    <location>
        <begin position="50"/>
        <end position="214"/>
    </location>
</feature>
<comment type="similarity">
    <text evidence="3">Belongs to the patatin family.</text>
</comment>
<sequence>MAGVARRLAIAVSRRSSGKTSGRSCRPKNRAVAREGDVVELLGDGPRYGCGFSAGGLLFPYYIGVLDELRTLGYVDENTPVAGSSAGALIAAVNASGLSTEEVFLACKELVRDCRVGGTRYRLREVLRSFLDELLPDDIHIRASGKTFVGITQITPVIRSCLVNTFESKEDLISALLTSSHVPLFMERNIVTNFRGNVCVDGGFTKFLPVPPVEDLRLIRICCFPASQLGRIVRGAEISPDSFKEAPYDVKQLLTWALSPAEDMILEELFQLGKEDTRLWANFESMSLSMEDSREECL</sequence>
<dbReference type="GO" id="GO:0055088">
    <property type="term" value="P:lipid homeostasis"/>
    <property type="evidence" value="ECO:0007669"/>
    <property type="project" value="TreeGrafter"/>
</dbReference>
<dbReference type="CDD" id="cd07224">
    <property type="entry name" value="Pat_like"/>
    <property type="match status" value="1"/>
</dbReference>
<feature type="short sequence motif" description="DGA/G" evidence="2">
    <location>
        <begin position="201"/>
        <end position="203"/>
    </location>
</feature>
<accession>A0A7S3UEW5</accession>
<feature type="active site" description="Nucleophile" evidence="2">
    <location>
        <position position="85"/>
    </location>
</feature>
<gene>
    <name evidence="5" type="ORF">PSAL00342_LOCUS6656</name>
</gene>
<dbReference type="GO" id="GO:0005811">
    <property type="term" value="C:lipid droplet"/>
    <property type="evidence" value="ECO:0007669"/>
    <property type="project" value="TreeGrafter"/>
</dbReference>
<dbReference type="PANTHER" id="PTHR12406:SF7">
    <property type="entry name" value="PATATIN-LIKE PHOSPHOLIPASE DOMAIN-CONTAINING PROTEIN 4"/>
    <property type="match status" value="1"/>
</dbReference>
<evidence type="ECO:0000256" key="3">
    <source>
        <dbReference type="RuleBase" id="RU361262"/>
    </source>
</evidence>
<keyword evidence="2 3" id="KW-0442">Lipid degradation</keyword>
<dbReference type="Gene3D" id="3.40.1090.10">
    <property type="entry name" value="Cytosolic phospholipase A2 catalytic domain"/>
    <property type="match status" value="1"/>
</dbReference>
<dbReference type="InterPro" id="IPR002641">
    <property type="entry name" value="PNPLA_dom"/>
</dbReference>
<dbReference type="InterPro" id="IPR033562">
    <property type="entry name" value="PLPL"/>
</dbReference>
<dbReference type="EMBL" id="HBIS01007478">
    <property type="protein sequence ID" value="CAE0612757.1"/>
    <property type="molecule type" value="Transcribed_RNA"/>
</dbReference>
<comment type="domain">
    <text evidence="3">The nitrogen atoms of the two glycine residues in the GGXR motif define the oxyanion hole, and stabilize the oxyanion that forms during the nucleophilic attack by the catalytic serine during substrate cleavage.</text>
</comment>
<evidence type="ECO:0000313" key="5">
    <source>
        <dbReference type="EMBL" id="CAE0612757.1"/>
    </source>
</evidence>
<name>A0A7S3UEW5_9CHLO</name>
<dbReference type="SUPFAM" id="SSF52151">
    <property type="entry name" value="FabD/lysophospholipase-like"/>
    <property type="match status" value="1"/>
</dbReference>
<comment type="function">
    <text evidence="3">Lipolytic acyl hydrolase (LAH).</text>
</comment>
<dbReference type="GO" id="GO:0016020">
    <property type="term" value="C:membrane"/>
    <property type="evidence" value="ECO:0007669"/>
    <property type="project" value="TreeGrafter"/>
</dbReference>
<feature type="short sequence motif" description="GXSXG" evidence="2">
    <location>
        <begin position="83"/>
        <end position="87"/>
    </location>
</feature>
<reference evidence="5" key="1">
    <citation type="submission" date="2021-01" db="EMBL/GenBank/DDBJ databases">
        <authorList>
            <person name="Corre E."/>
            <person name="Pelletier E."/>
            <person name="Niang G."/>
            <person name="Scheremetjew M."/>
            <person name="Finn R."/>
            <person name="Kale V."/>
            <person name="Holt S."/>
            <person name="Cochrane G."/>
            <person name="Meng A."/>
            <person name="Brown T."/>
            <person name="Cohen L."/>
        </authorList>
    </citation>
    <scope>NUCLEOTIDE SEQUENCE</scope>
    <source>
        <strain evidence="5">CCMP1897</strain>
    </source>
</reference>
<dbReference type="GO" id="GO:0005737">
    <property type="term" value="C:cytoplasm"/>
    <property type="evidence" value="ECO:0007669"/>
    <property type="project" value="TreeGrafter"/>
</dbReference>
<dbReference type="EC" id="3.1.1.-" evidence="3"/>